<feature type="compositionally biased region" description="Basic and acidic residues" evidence="1">
    <location>
        <begin position="24"/>
        <end position="63"/>
    </location>
</feature>
<organism evidence="2 3">
    <name type="scientific">Paenibacillus oralis</name>
    <dbReference type="NCBI Taxonomy" id="2490856"/>
    <lineage>
        <taxon>Bacteria</taxon>
        <taxon>Bacillati</taxon>
        <taxon>Bacillota</taxon>
        <taxon>Bacilli</taxon>
        <taxon>Bacillales</taxon>
        <taxon>Paenibacillaceae</taxon>
        <taxon>Paenibacillus</taxon>
    </lineage>
</organism>
<feature type="region of interest" description="Disordered" evidence="1">
    <location>
        <begin position="1"/>
        <end position="68"/>
    </location>
</feature>
<dbReference type="AlphaFoldDB" id="A0A3P3UF03"/>
<comment type="caution">
    <text evidence="2">The sequence shown here is derived from an EMBL/GenBank/DDBJ whole genome shotgun (WGS) entry which is preliminary data.</text>
</comment>
<gene>
    <name evidence="2" type="ORF">EHV15_31935</name>
</gene>
<evidence type="ECO:0000313" key="3">
    <source>
        <dbReference type="Proteomes" id="UP000267017"/>
    </source>
</evidence>
<sequence length="82" mass="9218">MFFNRDPKEPVPYSSRTTNVAEPRSGERTRSGQGGDKERTKSGQVTDGRRGREDGRDKGKGERNLQNLQNLRFISSHLEIGA</sequence>
<accession>A0A3P3UF03</accession>
<dbReference type="Proteomes" id="UP000267017">
    <property type="component" value="Unassembled WGS sequence"/>
</dbReference>
<proteinExistence type="predicted"/>
<evidence type="ECO:0000256" key="1">
    <source>
        <dbReference type="SAM" id="MobiDB-lite"/>
    </source>
</evidence>
<reference evidence="2 3" key="1">
    <citation type="submission" date="2018-11" db="EMBL/GenBank/DDBJ databases">
        <title>Genome sequencing of Paenibacillus sp. KCOM 3021 (= ChDC PVNT-B20).</title>
        <authorList>
            <person name="Kook J.-K."/>
            <person name="Park S.-N."/>
            <person name="Lim Y.K."/>
        </authorList>
    </citation>
    <scope>NUCLEOTIDE SEQUENCE [LARGE SCALE GENOMIC DNA]</scope>
    <source>
        <strain evidence="2 3">KCOM 3021</strain>
    </source>
</reference>
<evidence type="ECO:0000313" key="2">
    <source>
        <dbReference type="EMBL" id="RRJ67023.1"/>
    </source>
</evidence>
<protein>
    <submittedName>
        <fullName evidence="2">Uncharacterized protein</fullName>
    </submittedName>
</protein>
<dbReference type="EMBL" id="RRCN01000001">
    <property type="protein sequence ID" value="RRJ67023.1"/>
    <property type="molecule type" value="Genomic_DNA"/>
</dbReference>
<keyword evidence="3" id="KW-1185">Reference proteome</keyword>
<name>A0A3P3UF03_9BACL</name>